<feature type="chain" id="PRO_5016288378" evidence="1">
    <location>
        <begin position="22"/>
        <end position="572"/>
    </location>
</feature>
<dbReference type="Gene3D" id="2.60.120.560">
    <property type="entry name" value="Exo-inulinase, domain 1"/>
    <property type="match status" value="1"/>
</dbReference>
<dbReference type="SMART" id="SM00758">
    <property type="entry name" value="PA14"/>
    <property type="match status" value="1"/>
</dbReference>
<comment type="caution">
    <text evidence="3">The sequence shown here is derived from an EMBL/GenBank/DDBJ whole genome shotgun (WGS) entry which is preliminary data.</text>
</comment>
<dbReference type="Proteomes" id="UP000245880">
    <property type="component" value="Unassembled WGS sequence"/>
</dbReference>
<dbReference type="InterPro" id="IPR010496">
    <property type="entry name" value="AL/BT2_dom"/>
</dbReference>
<dbReference type="OrthoDB" id="938897at2"/>
<dbReference type="PROSITE" id="PS51820">
    <property type="entry name" value="PA14"/>
    <property type="match status" value="1"/>
</dbReference>
<dbReference type="Pfam" id="PF07691">
    <property type="entry name" value="PA14"/>
    <property type="match status" value="1"/>
</dbReference>
<dbReference type="InterPro" id="IPR011658">
    <property type="entry name" value="PA14_dom"/>
</dbReference>
<keyword evidence="4" id="KW-1185">Reference proteome</keyword>
<evidence type="ECO:0000256" key="1">
    <source>
        <dbReference type="SAM" id="SignalP"/>
    </source>
</evidence>
<dbReference type="Gene3D" id="2.60.120.380">
    <property type="match status" value="1"/>
</dbReference>
<dbReference type="GO" id="GO:0016787">
    <property type="term" value="F:hydrolase activity"/>
    <property type="evidence" value="ECO:0007669"/>
    <property type="project" value="InterPro"/>
</dbReference>
<proteinExistence type="predicted"/>
<dbReference type="InterPro" id="IPR037524">
    <property type="entry name" value="PA14/GLEYA"/>
</dbReference>
<name>A0A316ANT9_9BACT</name>
<feature type="signal peptide" evidence="1">
    <location>
        <begin position="1"/>
        <end position="21"/>
    </location>
</feature>
<gene>
    <name evidence="3" type="ORF">CLV98_103362</name>
</gene>
<dbReference type="SUPFAM" id="SSF56988">
    <property type="entry name" value="Anthrax protective antigen"/>
    <property type="match status" value="1"/>
</dbReference>
<accession>A0A316ANT9</accession>
<protein>
    <submittedName>
        <fullName evidence="3">PA14 domain-containing protein</fullName>
    </submittedName>
</protein>
<sequence length="572" mass="62592">MQLIARPLTCILMAIPVLAMAQTETYEPIPLSDLSAFEQPAANWMLQESMTVLPMPKAKPKFQKGAGILVGTPGTELHTKVKAKDLKLSLDFMVTPGASAILTLPGGGEVVLSDSYKQQQLDRHTSGYSGLFPTQNAAKAPGLWQHLELAYDGQVDNLPKSVRLNTLKLNGVTVLEAVYLPKTQDISTAGSSLSLKVNQGTMAFKNLGYQLLKNQQPLSLTGLSYKVYGEKATLSDLKDPVKEGVSELLTQEVTDGMKNFILLYTGTVEVKEAGEYTFSSQYDGSTFILEIDGQEVINGGGSNSQNSITGSVTLPKGNHPLKIIYSRFPWRAGSLGLMVSKPGIRAYHLHALSSLPIPPPKPYIQVDADEEPAMVRSFIQLPYEKTKRTKCISVGSPQGWNYSMDLEKGALIQAWRGAFADVTEMWYQRGEPQLLEPAGLNLLLTGKSTVASLENQQAAWPDSSNIDYLGYNIDNAGYPVYRFTVDGHPITDKLTSTTNGLERTITAPKANSLSVLLTRADTITAIGKGLYQVDGQYYIQIDSKLKPIIRKSVDKQELILPLNGQVQYTLIW</sequence>
<keyword evidence="1" id="KW-0732">Signal</keyword>
<dbReference type="AlphaFoldDB" id="A0A316ANT9"/>
<evidence type="ECO:0000313" key="4">
    <source>
        <dbReference type="Proteomes" id="UP000245880"/>
    </source>
</evidence>
<organism evidence="3 4">
    <name type="scientific">Dyadobacter jejuensis</name>
    <dbReference type="NCBI Taxonomy" id="1082580"/>
    <lineage>
        <taxon>Bacteria</taxon>
        <taxon>Pseudomonadati</taxon>
        <taxon>Bacteroidota</taxon>
        <taxon>Cytophagia</taxon>
        <taxon>Cytophagales</taxon>
        <taxon>Spirosomataceae</taxon>
        <taxon>Dyadobacter</taxon>
    </lineage>
</organism>
<dbReference type="EMBL" id="QGDT01000003">
    <property type="protein sequence ID" value="PWJ58989.1"/>
    <property type="molecule type" value="Genomic_DNA"/>
</dbReference>
<evidence type="ECO:0000313" key="3">
    <source>
        <dbReference type="EMBL" id="PWJ58989.1"/>
    </source>
</evidence>
<reference evidence="3 4" key="1">
    <citation type="submission" date="2018-03" db="EMBL/GenBank/DDBJ databases">
        <title>Genomic Encyclopedia of Archaeal and Bacterial Type Strains, Phase II (KMG-II): from individual species to whole genera.</title>
        <authorList>
            <person name="Goeker M."/>
        </authorList>
    </citation>
    <scope>NUCLEOTIDE SEQUENCE [LARGE SCALE GENOMIC DNA]</scope>
    <source>
        <strain evidence="3 4">DSM 100346</strain>
    </source>
</reference>
<feature type="domain" description="PA14" evidence="2">
    <location>
        <begin position="218"/>
        <end position="354"/>
    </location>
</feature>
<dbReference type="Pfam" id="PF06439">
    <property type="entry name" value="3keto-disac_hyd"/>
    <property type="match status" value="1"/>
</dbReference>
<evidence type="ECO:0000259" key="2">
    <source>
        <dbReference type="PROSITE" id="PS51820"/>
    </source>
</evidence>